<evidence type="ECO:0000313" key="2">
    <source>
        <dbReference type="Proteomes" id="UP000634011"/>
    </source>
</evidence>
<reference evidence="1" key="1">
    <citation type="submission" date="2020-08" db="EMBL/GenBank/DDBJ databases">
        <title>Novel species isolated from subtropical streams in China.</title>
        <authorList>
            <person name="Lu H."/>
        </authorList>
    </citation>
    <scope>NUCLEOTIDE SEQUENCE</scope>
    <source>
        <strain evidence="1">KACC 12607</strain>
    </source>
</reference>
<dbReference type="RefSeq" id="WP_186914164.1">
    <property type="nucleotide sequence ID" value="NZ_JACOFV010000025.1"/>
</dbReference>
<accession>A0A923HHN1</accession>
<dbReference type="Proteomes" id="UP000634011">
    <property type="component" value="Unassembled WGS sequence"/>
</dbReference>
<dbReference type="EMBL" id="JACOFV010000025">
    <property type="protein sequence ID" value="MBC3864226.1"/>
    <property type="molecule type" value="Genomic_DNA"/>
</dbReference>
<gene>
    <name evidence="1" type="ORF">H8K32_19155</name>
</gene>
<keyword evidence="2" id="KW-1185">Reference proteome</keyword>
<evidence type="ECO:0000313" key="1">
    <source>
        <dbReference type="EMBL" id="MBC3864226.1"/>
    </source>
</evidence>
<organism evidence="1 2">
    <name type="scientific">Undibacterium jejuense</name>
    <dbReference type="NCBI Taxonomy" id="1344949"/>
    <lineage>
        <taxon>Bacteria</taxon>
        <taxon>Pseudomonadati</taxon>
        <taxon>Pseudomonadota</taxon>
        <taxon>Betaproteobacteria</taxon>
        <taxon>Burkholderiales</taxon>
        <taxon>Oxalobacteraceae</taxon>
        <taxon>Undibacterium</taxon>
    </lineage>
</organism>
<sequence>MSYPTASKEELEQVRIALRVAVPLEQASPLIQRTLAVIAHCWRGKVPANLWVDEDRARQAKRVRVTSTVSAIDFKRRAAGDTE</sequence>
<protein>
    <submittedName>
        <fullName evidence="1">Uncharacterized protein</fullName>
    </submittedName>
</protein>
<comment type="caution">
    <text evidence="1">The sequence shown here is derived from an EMBL/GenBank/DDBJ whole genome shotgun (WGS) entry which is preliminary data.</text>
</comment>
<name>A0A923HHN1_9BURK</name>
<dbReference type="AlphaFoldDB" id="A0A923HHN1"/>
<proteinExistence type="predicted"/>